<evidence type="ECO:0000313" key="3">
    <source>
        <dbReference type="Proteomes" id="UP001454036"/>
    </source>
</evidence>
<feature type="chain" id="PRO_5043752516" evidence="1">
    <location>
        <begin position="18"/>
        <end position="97"/>
    </location>
</feature>
<name>A0AAV3QLR2_LITER</name>
<sequence>MVLISLFPYAILTIVGGAGSRSTITDEPPPLDPPRHILCLPCEYIPVLAKEPNEHRLVHYPQGRSDIEYLGLIPLTKGNTRDFVMWLPLLGSLLRNL</sequence>
<accession>A0AAV3QLR2</accession>
<dbReference type="EMBL" id="BAABME010004659">
    <property type="protein sequence ID" value="GAA0163107.1"/>
    <property type="molecule type" value="Genomic_DNA"/>
</dbReference>
<proteinExistence type="predicted"/>
<organism evidence="2 3">
    <name type="scientific">Lithospermum erythrorhizon</name>
    <name type="common">Purple gromwell</name>
    <name type="synonym">Lithospermum officinale var. erythrorhizon</name>
    <dbReference type="NCBI Taxonomy" id="34254"/>
    <lineage>
        <taxon>Eukaryota</taxon>
        <taxon>Viridiplantae</taxon>
        <taxon>Streptophyta</taxon>
        <taxon>Embryophyta</taxon>
        <taxon>Tracheophyta</taxon>
        <taxon>Spermatophyta</taxon>
        <taxon>Magnoliopsida</taxon>
        <taxon>eudicotyledons</taxon>
        <taxon>Gunneridae</taxon>
        <taxon>Pentapetalae</taxon>
        <taxon>asterids</taxon>
        <taxon>lamiids</taxon>
        <taxon>Boraginales</taxon>
        <taxon>Boraginaceae</taxon>
        <taxon>Boraginoideae</taxon>
        <taxon>Lithospermeae</taxon>
        <taxon>Lithospermum</taxon>
    </lineage>
</organism>
<evidence type="ECO:0000256" key="1">
    <source>
        <dbReference type="SAM" id="SignalP"/>
    </source>
</evidence>
<gene>
    <name evidence="2" type="ORF">LIER_19059</name>
</gene>
<dbReference type="Proteomes" id="UP001454036">
    <property type="component" value="Unassembled WGS sequence"/>
</dbReference>
<keyword evidence="3" id="KW-1185">Reference proteome</keyword>
<feature type="signal peptide" evidence="1">
    <location>
        <begin position="1"/>
        <end position="17"/>
    </location>
</feature>
<comment type="caution">
    <text evidence="2">The sequence shown here is derived from an EMBL/GenBank/DDBJ whole genome shotgun (WGS) entry which is preliminary data.</text>
</comment>
<reference evidence="2 3" key="1">
    <citation type="submission" date="2024-01" db="EMBL/GenBank/DDBJ databases">
        <title>The complete chloroplast genome sequence of Lithospermum erythrorhizon: insights into the phylogenetic relationship among Boraginaceae species and the maternal lineages of purple gromwells.</title>
        <authorList>
            <person name="Okada T."/>
            <person name="Watanabe K."/>
        </authorList>
    </citation>
    <scope>NUCLEOTIDE SEQUENCE [LARGE SCALE GENOMIC DNA]</scope>
</reference>
<evidence type="ECO:0000313" key="2">
    <source>
        <dbReference type="EMBL" id="GAA0163107.1"/>
    </source>
</evidence>
<dbReference type="AlphaFoldDB" id="A0AAV3QLR2"/>
<keyword evidence="1" id="KW-0732">Signal</keyword>
<protein>
    <submittedName>
        <fullName evidence="2">Uncharacterized protein</fullName>
    </submittedName>
</protein>